<dbReference type="SUPFAM" id="SSF46689">
    <property type="entry name" value="Homeodomain-like"/>
    <property type="match status" value="2"/>
</dbReference>
<feature type="compositionally biased region" description="Basic and acidic residues" evidence="1">
    <location>
        <begin position="126"/>
        <end position="140"/>
    </location>
</feature>
<feature type="compositionally biased region" description="Pro residues" evidence="1">
    <location>
        <begin position="1032"/>
        <end position="1041"/>
    </location>
</feature>
<protein>
    <recommendedName>
        <fullName evidence="2">SANT domain-containing protein</fullName>
    </recommendedName>
</protein>
<dbReference type="SMART" id="SM00717">
    <property type="entry name" value="SANT"/>
    <property type="match status" value="2"/>
</dbReference>
<evidence type="ECO:0000313" key="4">
    <source>
        <dbReference type="Proteomes" id="UP000292702"/>
    </source>
</evidence>
<dbReference type="PANTHER" id="PTHR13992:SF39">
    <property type="entry name" value="SMRTER, ISOFORM G"/>
    <property type="match status" value="1"/>
</dbReference>
<dbReference type="GO" id="GO:0034967">
    <property type="term" value="C:Set3 complex"/>
    <property type="evidence" value="ECO:0007669"/>
    <property type="project" value="TreeGrafter"/>
</dbReference>
<feature type="region of interest" description="Disordered" evidence="1">
    <location>
        <begin position="1067"/>
        <end position="1102"/>
    </location>
</feature>
<reference evidence="3 4" key="1">
    <citation type="submission" date="2018-11" db="EMBL/GenBank/DDBJ databases">
        <title>Genome assembly of Steccherinum ochraceum LE-BIN_3174, the white-rot fungus of the Steccherinaceae family (The Residual Polyporoid clade, Polyporales, Basidiomycota).</title>
        <authorList>
            <person name="Fedorova T.V."/>
            <person name="Glazunova O.A."/>
            <person name="Landesman E.O."/>
            <person name="Moiseenko K.V."/>
            <person name="Psurtseva N.V."/>
            <person name="Savinova O.S."/>
            <person name="Shakhova N.V."/>
            <person name="Tyazhelova T.V."/>
            <person name="Vasina D.V."/>
        </authorList>
    </citation>
    <scope>NUCLEOTIDE SEQUENCE [LARGE SCALE GENOMIC DNA]</scope>
    <source>
        <strain evidence="3 4">LE-BIN_3174</strain>
    </source>
</reference>
<dbReference type="GO" id="GO:0006357">
    <property type="term" value="P:regulation of transcription by RNA polymerase II"/>
    <property type="evidence" value="ECO:0007669"/>
    <property type="project" value="TreeGrafter"/>
</dbReference>
<feature type="domain" description="SANT" evidence="2">
    <location>
        <begin position="829"/>
        <end position="880"/>
    </location>
</feature>
<dbReference type="Gene3D" id="1.20.58.1880">
    <property type="match status" value="1"/>
</dbReference>
<dbReference type="PROSITE" id="PS51293">
    <property type="entry name" value="SANT"/>
    <property type="match status" value="2"/>
</dbReference>
<feature type="region of interest" description="Disordered" evidence="1">
    <location>
        <begin position="965"/>
        <end position="1046"/>
    </location>
</feature>
<feature type="compositionally biased region" description="Low complexity" evidence="1">
    <location>
        <begin position="722"/>
        <end position="740"/>
    </location>
</feature>
<feature type="domain" description="SANT" evidence="2">
    <location>
        <begin position="604"/>
        <end position="651"/>
    </location>
</feature>
<dbReference type="OrthoDB" id="10258692at2759"/>
<feature type="compositionally biased region" description="Basic and acidic residues" evidence="1">
    <location>
        <begin position="92"/>
        <end position="114"/>
    </location>
</feature>
<feature type="region of interest" description="Disordered" evidence="1">
    <location>
        <begin position="722"/>
        <end position="801"/>
    </location>
</feature>
<feature type="compositionally biased region" description="Pro residues" evidence="1">
    <location>
        <begin position="78"/>
        <end position="90"/>
    </location>
</feature>
<accession>A0A4R0RXE8</accession>
<dbReference type="InterPro" id="IPR009057">
    <property type="entry name" value="Homeodomain-like_sf"/>
</dbReference>
<dbReference type="InterPro" id="IPR001005">
    <property type="entry name" value="SANT/Myb"/>
</dbReference>
<dbReference type="PANTHER" id="PTHR13992">
    <property type="entry name" value="NUCLEAR RECEPTOR CO-REPRESSOR RELATED NCOR"/>
    <property type="match status" value="1"/>
</dbReference>
<feature type="compositionally biased region" description="Polar residues" evidence="1">
    <location>
        <begin position="411"/>
        <end position="420"/>
    </location>
</feature>
<dbReference type="Proteomes" id="UP000292702">
    <property type="component" value="Unassembled WGS sequence"/>
</dbReference>
<evidence type="ECO:0000313" key="3">
    <source>
        <dbReference type="EMBL" id="TCD70689.1"/>
    </source>
</evidence>
<dbReference type="AlphaFoldDB" id="A0A4R0RXE8"/>
<dbReference type="InterPro" id="IPR051571">
    <property type="entry name" value="N-CoR_corepressor"/>
</dbReference>
<feature type="compositionally biased region" description="Polar residues" evidence="1">
    <location>
        <begin position="1082"/>
        <end position="1091"/>
    </location>
</feature>
<name>A0A4R0RXE8_9APHY</name>
<feature type="compositionally biased region" description="Low complexity" evidence="1">
    <location>
        <begin position="791"/>
        <end position="801"/>
    </location>
</feature>
<proteinExistence type="predicted"/>
<feature type="region of interest" description="Disordered" evidence="1">
    <location>
        <begin position="1"/>
        <end position="253"/>
    </location>
</feature>
<dbReference type="Gene3D" id="1.10.10.60">
    <property type="entry name" value="Homeodomain-like"/>
    <property type="match status" value="1"/>
</dbReference>
<evidence type="ECO:0000256" key="1">
    <source>
        <dbReference type="SAM" id="MobiDB-lite"/>
    </source>
</evidence>
<comment type="caution">
    <text evidence="3">The sequence shown here is derived from an EMBL/GenBank/DDBJ whole genome shotgun (WGS) entry which is preliminary data.</text>
</comment>
<dbReference type="CDD" id="cd00167">
    <property type="entry name" value="SANT"/>
    <property type="match status" value="2"/>
</dbReference>
<gene>
    <name evidence="3" type="ORF">EIP91_002064</name>
</gene>
<dbReference type="STRING" id="92696.A0A4R0RXE8"/>
<dbReference type="Pfam" id="PF00249">
    <property type="entry name" value="Myb_DNA-binding"/>
    <property type="match status" value="2"/>
</dbReference>
<feature type="region of interest" description="Disordered" evidence="1">
    <location>
        <begin position="409"/>
        <end position="438"/>
    </location>
</feature>
<keyword evidence="4" id="KW-1185">Reference proteome</keyword>
<feature type="compositionally biased region" description="Low complexity" evidence="1">
    <location>
        <begin position="218"/>
        <end position="238"/>
    </location>
</feature>
<sequence>MSNRFEPRRPINPVDFEGSQYGPESPPYSVDAGPPSPTYPYYERYGPPRAGPSYRGDMSYTNTYRAEAWRPDHAGPSLRPPTPDRYPPARFPRQDIRPRPTRFESPPRIERRIPSDPSYDATWPRTSRDTRDTMAERMFEPSDSWKQAHNAGDQWEQPRDGKPRLQASDENLFLFPKKPILARNEKESSHAPPLDEQDSLASTPHDEDQLSRAPTPDASKSPSSPEAASAEPTRSATRPWIRRHEPLPSIARTLQSIRHASGESTLQALSTTPPPGILPEEPVVVIPPKAEVTAEPELPEPPEPVTPIVDSLEPSAPGTPAMDSDNLEPVGRKLREHVPVRTSRRSQKATAVVPAITAVTETVEEPGDDVSIAPTPPPVTMQDTLRMFVIMRLQNGRQTREERVLSVLGENETTAATQDALSRPSGASGEDSAPPRDVVDELMDDEHSQARQTVNDTVRPSLQARFALRQADLHEKVTRLRQEYLELHERWQAHCAKLDDVAKAGAMEEATQNPGRTTRRSTATLGDAVRSDLEMEQIIMNLGIEELTDANHLAARNAAVIPDMISVDTNPKGGMEEHLHNFDDTNNLVDDPDAFYAPRTGLWDWSNEEKRIFLEKYAAYPKQFGIIADFLPLKTPAQCVTYYYFHKHEIDFRKVVAKFTHGKKRRGRGATGKNRRNALLSDILQRDAEFSREHTPAVLTPAPRRPKPVSVVSAVEGALVRRSSANRRGASGLAENTPGSTPTPTPDPEPEGRRKRRRVTAARAVAVVEQDEADEAEPAKRGRRSKRVKVAESTVTTTSSTPVMTSAELAPLDAKTPEQVDGGRKKFALASATWSDEDKAQLISLLGRFGDDFKRIAASLPTKTTAQITAFYKANSVEMKLDQIMANATRRSITPDQSKGSFYKDISAAYPGSRVLSSDILPQVAGSSSIPPMLEMSSLPISLGGQSQSMETRFRLNSITAGRSRDGLGLASESLSMPGPSTYHYRPEGMHPQFGSHSQGITPPPMASLNPNHSPAFGSHHSSHHIANPSPFASPQPPSLPAPSTLTTTFPSNFPYTNLSPSHFTVTGSGAPGVSPPANGVRVSSPTSPFVQSHPPRVWGQQ</sequence>
<organism evidence="3 4">
    <name type="scientific">Steccherinum ochraceum</name>
    <dbReference type="NCBI Taxonomy" id="92696"/>
    <lineage>
        <taxon>Eukaryota</taxon>
        <taxon>Fungi</taxon>
        <taxon>Dikarya</taxon>
        <taxon>Basidiomycota</taxon>
        <taxon>Agaricomycotina</taxon>
        <taxon>Agaricomycetes</taxon>
        <taxon>Polyporales</taxon>
        <taxon>Steccherinaceae</taxon>
        <taxon>Steccherinum</taxon>
    </lineage>
</organism>
<evidence type="ECO:0000259" key="2">
    <source>
        <dbReference type="PROSITE" id="PS51293"/>
    </source>
</evidence>
<dbReference type="EMBL" id="RWJN01000016">
    <property type="protein sequence ID" value="TCD70689.1"/>
    <property type="molecule type" value="Genomic_DNA"/>
</dbReference>
<dbReference type="InterPro" id="IPR017884">
    <property type="entry name" value="SANT_dom"/>
</dbReference>